<dbReference type="AlphaFoldDB" id="A0A0E9RWT5"/>
<protein>
    <submittedName>
        <fullName evidence="1">Uncharacterized protein</fullName>
    </submittedName>
</protein>
<reference evidence="1" key="1">
    <citation type="submission" date="2014-11" db="EMBL/GenBank/DDBJ databases">
        <authorList>
            <person name="Amaro Gonzalez C."/>
        </authorList>
    </citation>
    <scope>NUCLEOTIDE SEQUENCE</scope>
</reference>
<evidence type="ECO:0000313" key="1">
    <source>
        <dbReference type="EMBL" id="JAH33606.1"/>
    </source>
</evidence>
<dbReference type="EMBL" id="GBXM01074971">
    <property type="protein sequence ID" value="JAH33606.1"/>
    <property type="molecule type" value="Transcribed_RNA"/>
</dbReference>
<organism evidence="1">
    <name type="scientific">Anguilla anguilla</name>
    <name type="common">European freshwater eel</name>
    <name type="synonym">Muraena anguilla</name>
    <dbReference type="NCBI Taxonomy" id="7936"/>
    <lineage>
        <taxon>Eukaryota</taxon>
        <taxon>Metazoa</taxon>
        <taxon>Chordata</taxon>
        <taxon>Craniata</taxon>
        <taxon>Vertebrata</taxon>
        <taxon>Euteleostomi</taxon>
        <taxon>Actinopterygii</taxon>
        <taxon>Neopterygii</taxon>
        <taxon>Teleostei</taxon>
        <taxon>Anguilliformes</taxon>
        <taxon>Anguillidae</taxon>
        <taxon>Anguilla</taxon>
    </lineage>
</organism>
<sequence>MQEYKQITCKKNYVLFFPHMNIIVFWPRF</sequence>
<accession>A0A0E9RWT5</accession>
<name>A0A0E9RWT5_ANGAN</name>
<proteinExistence type="predicted"/>
<reference evidence="1" key="2">
    <citation type="journal article" date="2015" name="Fish Shellfish Immunol.">
        <title>Early steps in the European eel (Anguilla anguilla)-Vibrio vulnificus interaction in the gills: Role of the RtxA13 toxin.</title>
        <authorList>
            <person name="Callol A."/>
            <person name="Pajuelo D."/>
            <person name="Ebbesson L."/>
            <person name="Teles M."/>
            <person name="MacKenzie S."/>
            <person name="Amaro C."/>
        </authorList>
    </citation>
    <scope>NUCLEOTIDE SEQUENCE</scope>
</reference>